<keyword evidence="3" id="KW-1185">Reference proteome</keyword>
<dbReference type="CDD" id="cd07262">
    <property type="entry name" value="VOC_like"/>
    <property type="match status" value="1"/>
</dbReference>
<evidence type="ECO:0000313" key="3">
    <source>
        <dbReference type="Proteomes" id="UP000583127"/>
    </source>
</evidence>
<accession>A0A7X9X178</accession>
<comment type="caution">
    <text evidence="2">The sequence shown here is derived from an EMBL/GenBank/DDBJ whole genome shotgun (WGS) entry which is preliminary data.</text>
</comment>
<dbReference type="Pfam" id="PF00903">
    <property type="entry name" value="Glyoxalase"/>
    <property type="match status" value="1"/>
</dbReference>
<dbReference type="Gene3D" id="3.10.180.10">
    <property type="entry name" value="2,3-Dihydroxybiphenyl 1,2-Dioxygenase, domain 1"/>
    <property type="match status" value="1"/>
</dbReference>
<sequence length="131" mass="14563">MQLLDHVSIGVPDIEMARIFYDAVMTALDAPKVYDRPNALSYGERCSSDDTTSSYLAIYLDPGDIAQNKRHWCFKAPSREHVDAFFRAGLSAGGRSDGEPGLRPHYHRDYYAAFLIDPAGNRVEAVCHAAQ</sequence>
<dbReference type="PROSITE" id="PS51819">
    <property type="entry name" value="VOC"/>
    <property type="match status" value="1"/>
</dbReference>
<dbReference type="InterPro" id="IPR037523">
    <property type="entry name" value="VOC_core"/>
</dbReference>
<dbReference type="PANTHER" id="PTHR35006">
    <property type="entry name" value="GLYOXALASE FAMILY PROTEIN (AFU_ORTHOLOGUE AFUA_5G14830)"/>
    <property type="match status" value="1"/>
</dbReference>
<name>A0A7X9X178_9BURK</name>
<organism evidence="2 3">
    <name type="scientific">Paraburkholderia antibiotica</name>
    <dbReference type="NCBI Taxonomy" id="2728839"/>
    <lineage>
        <taxon>Bacteria</taxon>
        <taxon>Pseudomonadati</taxon>
        <taxon>Pseudomonadota</taxon>
        <taxon>Betaproteobacteria</taxon>
        <taxon>Burkholderiales</taxon>
        <taxon>Burkholderiaceae</taxon>
        <taxon>Paraburkholderia</taxon>
    </lineage>
</organism>
<dbReference type="RefSeq" id="WP_169495742.1">
    <property type="nucleotide sequence ID" value="NZ_JABBFZ010000001.1"/>
</dbReference>
<dbReference type="Proteomes" id="UP000583127">
    <property type="component" value="Unassembled WGS sequence"/>
</dbReference>
<dbReference type="PANTHER" id="PTHR35006:SF4">
    <property type="entry name" value="BLR7706 PROTEIN"/>
    <property type="match status" value="1"/>
</dbReference>
<feature type="domain" description="VOC" evidence="1">
    <location>
        <begin position="3"/>
        <end position="128"/>
    </location>
</feature>
<dbReference type="InterPro" id="IPR029068">
    <property type="entry name" value="Glyas_Bleomycin-R_OHBP_Dase"/>
</dbReference>
<dbReference type="InterPro" id="IPR004360">
    <property type="entry name" value="Glyas_Fos-R_dOase_dom"/>
</dbReference>
<reference evidence="2 3" key="1">
    <citation type="submission" date="2020-04" db="EMBL/GenBank/DDBJ databases">
        <title>Paraburkholderia sp. G-4-1-8 isolated from soil.</title>
        <authorList>
            <person name="Dahal R.H."/>
        </authorList>
    </citation>
    <scope>NUCLEOTIDE SEQUENCE [LARGE SCALE GENOMIC DNA]</scope>
    <source>
        <strain evidence="2 3">G-4-1-8</strain>
    </source>
</reference>
<evidence type="ECO:0000313" key="2">
    <source>
        <dbReference type="EMBL" id="NML29434.1"/>
    </source>
</evidence>
<protein>
    <submittedName>
        <fullName evidence="2">VOC family protein</fullName>
    </submittedName>
</protein>
<proteinExistence type="predicted"/>
<dbReference type="EMBL" id="JABBFZ010000001">
    <property type="protein sequence ID" value="NML29434.1"/>
    <property type="molecule type" value="Genomic_DNA"/>
</dbReference>
<dbReference type="SUPFAM" id="SSF54593">
    <property type="entry name" value="Glyoxalase/Bleomycin resistance protein/Dihydroxybiphenyl dioxygenase"/>
    <property type="match status" value="1"/>
</dbReference>
<evidence type="ECO:0000259" key="1">
    <source>
        <dbReference type="PROSITE" id="PS51819"/>
    </source>
</evidence>
<gene>
    <name evidence="2" type="ORF">HHL14_01075</name>
</gene>
<dbReference type="AlphaFoldDB" id="A0A7X9X178"/>